<protein>
    <submittedName>
        <fullName evidence="1">Uncharacterized protein</fullName>
    </submittedName>
</protein>
<dbReference type="EMBL" id="JAAZON010000517">
    <property type="protein sequence ID" value="NMC63745.1"/>
    <property type="molecule type" value="Genomic_DNA"/>
</dbReference>
<dbReference type="AlphaFoldDB" id="A0A7X9IKI8"/>
<sequence length="186" mass="21230">MFSEFFLLLPILFMQPTLSMQWLDSNHQVVVIKVEGVDERWQQCVSSGFQARCRIEVKVCRRRKSWLDHCTDAVVLKRGIESDPVSGLVKATSDTVGDKEDPESVGYESYQEALPSLLAPFQVSLDKLAEKEPEILREKKVYLSAQVVSACRGEVNLMLRRLSQFLSFGLLDLQDRSSGWIDFEIK</sequence>
<proteinExistence type="predicted"/>
<evidence type="ECO:0000313" key="2">
    <source>
        <dbReference type="Proteomes" id="UP000524246"/>
    </source>
</evidence>
<comment type="caution">
    <text evidence="1">The sequence shown here is derived from an EMBL/GenBank/DDBJ whole genome shotgun (WGS) entry which is preliminary data.</text>
</comment>
<gene>
    <name evidence="1" type="ORF">GYA55_11335</name>
</gene>
<dbReference type="Proteomes" id="UP000524246">
    <property type="component" value="Unassembled WGS sequence"/>
</dbReference>
<organism evidence="1 2">
    <name type="scientific">SAR324 cluster bacterium</name>
    <dbReference type="NCBI Taxonomy" id="2024889"/>
    <lineage>
        <taxon>Bacteria</taxon>
        <taxon>Deltaproteobacteria</taxon>
        <taxon>SAR324 cluster</taxon>
    </lineage>
</organism>
<reference evidence="1 2" key="1">
    <citation type="journal article" date="2020" name="Biotechnol. Biofuels">
        <title>New insights from the biogas microbiome by comprehensive genome-resolved metagenomics of nearly 1600 species originating from multiple anaerobic digesters.</title>
        <authorList>
            <person name="Campanaro S."/>
            <person name="Treu L."/>
            <person name="Rodriguez-R L.M."/>
            <person name="Kovalovszki A."/>
            <person name="Ziels R.M."/>
            <person name="Maus I."/>
            <person name="Zhu X."/>
            <person name="Kougias P.G."/>
            <person name="Basile A."/>
            <person name="Luo G."/>
            <person name="Schluter A."/>
            <person name="Konstantinidis K.T."/>
            <person name="Angelidaki I."/>
        </authorList>
    </citation>
    <scope>NUCLEOTIDE SEQUENCE [LARGE SCALE GENOMIC DNA]</scope>
    <source>
        <strain evidence="1">AS27yjCOA_65</strain>
    </source>
</reference>
<name>A0A7X9IKI8_9DELT</name>
<evidence type="ECO:0000313" key="1">
    <source>
        <dbReference type="EMBL" id="NMC63745.1"/>
    </source>
</evidence>
<accession>A0A7X9IKI8</accession>